<dbReference type="AlphaFoldDB" id="A0A4U5M1E8"/>
<keyword evidence="2" id="KW-0472">Membrane</keyword>
<feature type="transmembrane region" description="Helical" evidence="2">
    <location>
        <begin position="23"/>
        <end position="42"/>
    </location>
</feature>
<sequence length="164" mass="18427">MITAFQDVKKNLSKGFKHLKKNGYIHAAVVTLLFYTTCPLMLQMMSAYQRSPGHLTIRCPSELTSLPGNGKIRERRIKRGVASRKKRVTAVSDSFSSLVQTYRQQQQQQQRRRQHEFEQSCSNSADDCDGDGNSDGNSNQVKSEFEHFPATQGTTPTTPTGDRA</sequence>
<evidence type="ECO:0000313" key="4">
    <source>
        <dbReference type="Proteomes" id="UP000298663"/>
    </source>
</evidence>
<evidence type="ECO:0000256" key="1">
    <source>
        <dbReference type="SAM" id="MobiDB-lite"/>
    </source>
</evidence>
<reference evidence="3 4" key="2">
    <citation type="journal article" date="2019" name="G3 (Bethesda)">
        <title>Hybrid Assembly of the Genome of the Entomopathogenic Nematode Steinernema carpocapsae Identifies the X-Chromosome.</title>
        <authorList>
            <person name="Serra L."/>
            <person name="Macchietto M."/>
            <person name="Macias-Munoz A."/>
            <person name="McGill C.J."/>
            <person name="Rodriguez I.M."/>
            <person name="Rodriguez B."/>
            <person name="Murad R."/>
            <person name="Mortazavi A."/>
        </authorList>
    </citation>
    <scope>NUCLEOTIDE SEQUENCE [LARGE SCALE GENOMIC DNA]</scope>
    <source>
        <strain evidence="3 4">ALL</strain>
    </source>
</reference>
<keyword evidence="2" id="KW-0812">Transmembrane</keyword>
<dbReference type="EMBL" id="AZBU02000010">
    <property type="protein sequence ID" value="TKR62504.1"/>
    <property type="molecule type" value="Genomic_DNA"/>
</dbReference>
<keyword evidence="2" id="KW-1133">Transmembrane helix</keyword>
<name>A0A4U5M1E8_STECR</name>
<accession>A0A4U5M1E8</accession>
<gene>
    <name evidence="3" type="ORF">L596_026452</name>
</gene>
<evidence type="ECO:0000256" key="2">
    <source>
        <dbReference type="SAM" id="Phobius"/>
    </source>
</evidence>
<reference evidence="3 4" key="1">
    <citation type="journal article" date="2015" name="Genome Biol.">
        <title>Comparative genomics of Steinernema reveals deeply conserved gene regulatory networks.</title>
        <authorList>
            <person name="Dillman A.R."/>
            <person name="Macchietto M."/>
            <person name="Porter C.F."/>
            <person name="Rogers A."/>
            <person name="Williams B."/>
            <person name="Antoshechkin I."/>
            <person name="Lee M.M."/>
            <person name="Goodwin Z."/>
            <person name="Lu X."/>
            <person name="Lewis E.E."/>
            <person name="Goodrich-Blair H."/>
            <person name="Stock S.P."/>
            <person name="Adams B.J."/>
            <person name="Sternberg P.W."/>
            <person name="Mortazavi A."/>
        </authorList>
    </citation>
    <scope>NUCLEOTIDE SEQUENCE [LARGE SCALE GENOMIC DNA]</scope>
    <source>
        <strain evidence="3 4">ALL</strain>
    </source>
</reference>
<organism evidence="3 4">
    <name type="scientific">Steinernema carpocapsae</name>
    <name type="common">Entomopathogenic nematode</name>
    <dbReference type="NCBI Taxonomy" id="34508"/>
    <lineage>
        <taxon>Eukaryota</taxon>
        <taxon>Metazoa</taxon>
        <taxon>Ecdysozoa</taxon>
        <taxon>Nematoda</taxon>
        <taxon>Chromadorea</taxon>
        <taxon>Rhabditida</taxon>
        <taxon>Tylenchina</taxon>
        <taxon>Panagrolaimomorpha</taxon>
        <taxon>Strongyloidoidea</taxon>
        <taxon>Steinernematidae</taxon>
        <taxon>Steinernema</taxon>
    </lineage>
</organism>
<evidence type="ECO:0000313" key="3">
    <source>
        <dbReference type="EMBL" id="TKR62504.1"/>
    </source>
</evidence>
<dbReference type="Proteomes" id="UP000298663">
    <property type="component" value="Unassembled WGS sequence"/>
</dbReference>
<protein>
    <submittedName>
        <fullName evidence="3">Uncharacterized protein</fullName>
    </submittedName>
</protein>
<proteinExistence type="predicted"/>
<feature type="region of interest" description="Disordered" evidence="1">
    <location>
        <begin position="101"/>
        <end position="164"/>
    </location>
</feature>
<feature type="compositionally biased region" description="Low complexity" evidence="1">
    <location>
        <begin position="151"/>
        <end position="164"/>
    </location>
</feature>
<keyword evidence="4" id="KW-1185">Reference proteome</keyword>
<comment type="caution">
    <text evidence="3">The sequence shown here is derived from an EMBL/GenBank/DDBJ whole genome shotgun (WGS) entry which is preliminary data.</text>
</comment>